<dbReference type="PATRIC" id="fig|572479.3.peg.2103"/>
<evidence type="ECO:0000313" key="4">
    <source>
        <dbReference type="Proteomes" id="UP000006866"/>
    </source>
</evidence>
<dbReference type="PANTHER" id="PTHR43649">
    <property type="entry name" value="ARABINOSE-BINDING PROTEIN-RELATED"/>
    <property type="match status" value="1"/>
</dbReference>
<dbReference type="Gene3D" id="3.40.190.10">
    <property type="entry name" value="Periplasmic binding protein-like II"/>
    <property type="match status" value="1"/>
</dbReference>
<dbReference type="AlphaFoldDB" id="E3DS37"/>
<protein>
    <submittedName>
        <fullName evidence="3">Carbohydrate ABC transporter substrate-binding protein, CUT1 family</fullName>
    </submittedName>
</protein>
<reference evidence="3 4" key="2">
    <citation type="journal article" date="2011" name="Stand. Genomic Sci.">
        <title>Complete genome sequence of the extremely halophilic Halanaerobium praevalens type strain (GSL).</title>
        <authorList>
            <person name="Ivanova N."/>
            <person name="Sikorski J."/>
            <person name="Chertkov O."/>
            <person name="Nolan M."/>
            <person name="Lucas S."/>
            <person name="Hammon N."/>
            <person name="Deshpande S."/>
            <person name="Cheng J.F."/>
            <person name="Tapia R."/>
            <person name="Han C."/>
            <person name="Goodwin L."/>
            <person name="Pitluck S."/>
            <person name="Huntemann M."/>
            <person name="Liolios K."/>
            <person name="Pagani I."/>
            <person name="Mavromatis K."/>
            <person name="Ovchinikova G."/>
            <person name="Pati A."/>
            <person name="Chen A."/>
            <person name="Palaniappan K."/>
            <person name="Land M."/>
            <person name="Hauser L."/>
            <person name="Brambilla E.M."/>
            <person name="Kannan K.P."/>
            <person name="Rohde M."/>
            <person name="Tindall B.J."/>
            <person name="Goker M."/>
            <person name="Detter J.C."/>
            <person name="Woyke T."/>
            <person name="Bristow J."/>
            <person name="Eisen J.A."/>
            <person name="Markowitz V."/>
            <person name="Hugenholtz P."/>
            <person name="Kyrpides N.C."/>
            <person name="Klenk H.P."/>
            <person name="Lapidus A."/>
        </authorList>
    </citation>
    <scope>NUCLEOTIDE SEQUENCE [LARGE SCALE GENOMIC DNA]</scope>
    <source>
        <strain evidence="4">ATCC 33744 / DSM 2228 / GSL</strain>
    </source>
</reference>
<dbReference type="KEGG" id="hpk:Hprae_2066"/>
<accession>E3DS37</accession>
<reference evidence="4" key="1">
    <citation type="submission" date="2010-10" db="EMBL/GenBank/DDBJ databases">
        <title>The complete genome of Halanaerobium praevalens DSM 2228.</title>
        <authorList>
            <consortium name="US DOE Joint Genome Institute (JGI-PGF)"/>
            <person name="Lucas S."/>
            <person name="Copeland A."/>
            <person name="Lapidus A."/>
            <person name="Glavina del Rio T."/>
            <person name="Dalin E."/>
            <person name="Tice H."/>
            <person name="Bruce D."/>
            <person name="Goodwin L."/>
            <person name="Pitluck S."/>
            <person name="Kyrpides N."/>
            <person name="Mavromatis K."/>
            <person name="Ivanova N."/>
            <person name="Ovchinnikova G."/>
            <person name="Chertkov O."/>
            <person name="Detter J.C."/>
            <person name="Han C."/>
            <person name="Larimer F."/>
            <person name="Land M."/>
            <person name="Hauser L."/>
            <person name="Markowitz V."/>
            <person name="Cheng J.-F."/>
            <person name="Hugenholtz P."/>
            <person name="Woyke T."/>
            <person name="Wu D."/>
            <person name="Tindall B."/>
            <person name="Pomrenke H.G."/>
            <person name="Brambilla E."/>
            <person name="Klenk H.-P."/>
            <person name="Eisen J.A."/>
        </authorList>
    </citation>
    <scope>NUCLEOTIDE SEQUENCE [LARGE SCALE GENOMIC DNA]</scope>
    <source>
        <strain evidence="4">ATCC 33744 / DSM 2228 / GSL</strain>
    </source>
</reference>
<dbReference type="SUPFAM" id="SSF53850">
    <property type="entry name" value="Periplasmic binding protein-like II"/>
    <property type="match status" value="1"/>
</dbReference>
<feature type="signal peptide" evidence="1">
    <location>
        <begin position="1"/>
        <end position="24"/>
    </location>
</feature>
<feature type="domain" description="DUF3502" evidence="2">
    <location>
        <begin position="401"/>
        <end position="467"/>
    </location>
</feature>
<dbReference type="RefSeq" id="WP_014554201.1">
    <property type="nucleotide sequence ID" value="NC_017455.1"/>
</dbReference>
<keyword evidence="1" id="KW-0732">Signal</keyword>
<dbReference type="HOGENOM" id="CLU_037301_1_0_9"/>
<dbReference type="InterPro" id="IPR050490">
    <property type="entry name" value="Bact_solute-bd_prot1"/>
</dbReference>
<evidence type="ECO:0000313" key="3">
    <source>
        <dbReference type="EMBL" id="ADO78185.1"/>
    </source>
</evidence>
<sequence length="469" mass="53347">MKKKIFLTCLLVSFLLIFSLTTLAKDVPTLKWITVGNGMPANYDKWQAEINQYLEKEIGVHLEIEVVSWGDWENRRNIVINSGEYFDLIFTDASRYTNEVKIGAFKDITKLVKENASELDAYIPDSYWKAVKVNNKIYSVPTYKDSSLTNYLVWDKNIVDKYNVAYQEDTSLASLTDDLKRIKKGENKSPLLLAQEGLTAITNQYDNLGTGLRFLGVQVRDQDRKVVNLLDQKEFVSKLEILHQWYKAGIINSDAPIITEVPQYRILQIAQGWSTAAKTVWGPNMGTEAVAVQYSAPIVSNRTVRGSLNAIYSGSRYPKKALELLELANLDPYFRDSLYYGLEGDNFVYNQAGKIERLNNNWGMAGYTQATFFTVSQLAEQEVNQWQEVQELNEKAFPSVMLGFDMDTSDYQNELANCISIYNKYKSILLTGSKAPKPLIAKIKAELEAAGFNKLQAEAQRQVDEFYNN</sequence>
<dbReference type="STRING" id="572479.Hprae_2066"/>
<dbReference type="eggNOG" id="COG1653">
    <property type="taxonomic scope" value="Bacteria"/>
</dbReference>
<dbReference type="OrthoDB" id="2636783at2"/>
<dbReference type="InterPro" id="IPR006059">
    <property type="entry name" value="SBP"/>
</dbReference>
<proteinExistence type="predicted"/>
<feature type="chain" id="PRO_5003167991" evidence="1">
    <location>
        <begin position="25"/>
        <end position="469"/>
    </location>
</feature>
<keyword evidence="4" id="KW-1185">Reference proteome</keyword>
<dbReference type="InterPro" id="IPR022627">
    <property type="entry name" value="DUF3502"/>
</dbReference>
<dbReference type="Pfam" id="PF12010">
    <property type="entry name" value="DUF3502"/>
    <property type="match status" value="1"/>
</dbReference>
<gene>
    <name evidence="3" type="ordered locus">Hprae_2066</name>
</gene>
<evidence type="ECO:0000256" key="1">
    <source>
        <dbReference type="SAM" id="SignalP"/>
    </source>
</evidence>
<dbReference type="Pfam" id="PF01547">
    <property type="entry name" value="SBP_bac_1"/>
    <property type="match status" value="1"/>
</dbReference>
<dbReference type="PANTHER" id="PTHR43649:SF17">
    <property type="entry name" value="ABC TRANSPORTER SOLUTE BINDING PROTEIN-SUGAR TRANSPORT"/>
    <property type="match status" value="1"/>
</dbReference>
<name>E3DS37_HALPG</name>
<organism evidence="3 4">
    <name type="scientific">Halanaerobium praevalens (strain ATCC 33744 / DSM 2228 / GSL)</name>
    <dbReference type="NCBI Taxonomy" id="572479"/>
    <lineage>
        <taxon>Bacteria</taxon>
        <taxon>Bacillati</taxon>
        <taxon>Bacillota</taxon>
        <taxon>Clostridia</taxon>
        <taxon>Halanaerobiales</taxon>
        <taxon>Halanaerobiaceae</taxon>
        <taxon>Halanaerobium</taxon>
    </lineage>
</organism>
<dbReference type="Proteomes" id="UP000006866">
    <property type="component" value="Chromosome"/>
</dbReference>
<dbReference type="EMBL" id="CP002175">
    <property type="protein sequence ID" value="ADO78185.1"/>
    <property type="molecule type" value="Genomic_DNA"/>
</dbReference>
<evidence type="ECO:0000259" key="2">
    <source>
        <dbReference type="Pfam" id="PF12010"/>
    </source>
</evidence>